<dbReference type="SUPFAM" id="SSF54862">
    <property type="entry name" value="4Fe-4S ferredoxins"/>
    <property type="match status" value="1"/>
</dbReference>
<keyword evidence="9" id="KW-1185">Reference proteome</keyword>
<evidence type="ECO:0000256" key="3">
    <source>
        <dbReference type="ARBA" id="ARBA00022485"/>
    </source>
</evidence>
<keyword evidence="4" id="KW-0479">Metal-binding</keyword>
<accession>A0A939D8E0</accession>
<dbReference type="InterPro" id="IPR007160">
    <property type="entry name" value="DUF362"/>
</dbReference>
<comment type="function">
    <text evidence="1">Ferredoxins are iron-sulfur proteins that transfer electrons in a wide variety of metabolic reactions.</text>
</comment>
<dbReference type="PANTHER" id="PTHR24960">
    <property type="entry name" value="PHOTOSYSTEM I IRON-SULFUR CENTER-RELATED"/>
    <property type="match status" value="1"/>
</dbReference>
<dbReference type="InterPro" id="IPR017896">
    <property type="entry name" value="4Fe4S_Fe-S-bd"/>
</dbReference>
<dbReference type="EMBL" id="JAFJZZ010000002">
    <property type="protein sequence ID" value="MBN7773314.1"/>
    <property type="molecule type" value="Genomic_DNA"/>
</dbReference>
<keyword evidence="5" id="KW-0408">Iron</keyword>
<evidence type="ECO:0000256" key="2">
    <source>
        <dbReference type="ARBA" id="ARBA00013529"/>
    </source>
</evidence>
<dbReference type="InterPro" id="IPR050157">
    <property type="entry name" value="PSI_iron-sulfur_center"/>
</dbReference>
<proteinExistence type="predicted"/>
<evidence type="ECO:0000259" key="7">
    <source>
        <dbReference type="PROSITE" id="PS51379"/>
    </source>
</evidence>
<keyword evidence="6" id="KW-0411">Iron-sulfur</keyword>
<dbReference type="Pfam" id="PF13237">
    <property type="entry name" value="Fer4_10"/>
    <property type="match status" value="1"/>
</dbReference>
<dbReference type="Pfam" id="PF04015">
    <property type="entry name" value="DUF362"/>
    <property type="match status" value="1"/>
</dbReference>
<dbReference type="PROSITE" id="PS51379">
    <property type="entry name" value="4FE4S_FER_2"/>
    <property type="match status" value="2"/>
</dbReference>
<organism evidence="8 9">
    <name type="scientific">Clostridium aminobutyricum</name>
    <dbReference type="NCBI Taxonomy" id="33953"/>
    <lineage>
        <taxon>Bacteria</taxon>
        <taxon>Bacillati</taxon>
        <taxon>Bacillota</taxon>
        <taxon>Clostridia</taxon>
        <taxon>Eubacteriales</taxon>
        <taxon>Clostridiaceae</taxon>
        <taxon>Clostridium</taxon>
    </lineage>
</organism>
<reference evidence="8" key="1">
    <citation type="submission" date="2021-02" db="EMBL/GenBank/DDBJ databases">
        <title>Abyssanaerobacter marinus gen.nov., sp., nov, anaerobic bacterium isolated from the Onnuri vent field of Indian Ocean and suggestion of Mogibacteriaceae fam. nov., and proposal of reclassification of ambiguous this family's genus member.</title>
        <authorList>
            <person name="Kim Y.J."/>
            <person name="Yang J.-A."/>
        </authorList>
    </citation>
    <scope>NUCLEOTIDE SEQUENCE</scope>
    <source>
        <strain evidence="8">DSM 2634</strain>
    </source>
</reference>
<evidence type="ECO:0000256" key="4">
    <source>
        <dbReference type="ARBA" id="ARBA00022723"/>
    </source>
</evidence>
<dbReference type="PROSITE" id="PS00198">
    <property type="entry name" value="4FE4S_FER_1"/>
    <property type="match status" value="2"/>
</dbReference>
<feature type="domain" description="4Fe-4S ferredoxin-type" evidence="7">
    <location>
        <begin position="319"/>
        <end position="350"/>
    </location>
</feature>
<dbReference type="RefSeq" id="WP_206582137.1">
    <property type="nucleotide sequence ID" value="NZ_JAFJZZ010000002.1"/>
</dbReference>
<gene>
    <name evidence="8" type="ORF">JYB65_08070</name>
</gene>
<dbReference type="AlphaFoldDB" id="A0A939D8E0"/>
<protein>
    <recommendedName>
        <fullName evidence="2">Ferredoxin</fullName>
    </recommendedName>
</protein>
<dbReference type="GO" id="GO:0051539">
    <property type="term" value="F:4 iron, 4 sulfur cluster binding"/>
    <property type="evidence" value="ECO:0007669"/>
    <property type="project" value="UniProtKB-KW"/>
</dbReference>
<evidence type="ECO:0000313" key="8">
    <source>
        <dbReference type="EMBL" id="MBN7773314.1"/>
    </source>
</evidence>
<sequence>MEKSQVALVVCRTYEQEQVDSALEKGIRLLGGIEAIFSKEEKILLKPNLLAKAAPEKAVTTHPAVFKAVGKLLQEAGYENLYYGDSPGNPIGGVARVASGCGIKEVADELKIELGDFNSGQEIVYEEGLTEKHFIISNAILDCDGIVNICKMKTHQLERITGATKNMFGAVYGLNKGAFHAKYTDADSFAKMIADLNNFVRPRLNIMDGIIAMEGNGPQSGTPIAMNMMLLSKDPIALDTVFCGLVGLNPELVPTNKRGQEYGVGTMLEEEIDVLTDEGILTIDDVSKKYGNFNFDVYRGGDSKMQLKMLKPMQPLLEKKPVIIKEKCVKCGICVDSCPLTEKAISLQGYPAYNYKTCIRCYCCQEMCPQKAIEVKTPRLARMFDRNWKI</sequence>
<evidence type="ECO:0000256" key="6">
    <source>
        <dbReference type="ARBA" id="ARBA00023014"/>
    </source>
</evidence>
<keyword evidence="3" id="KW-0004">4Fe-4S</keyword>
<comment type="caution">
    <text evidence="8">The sequence shown here is derived from an EMBL/GenBank/DDBJ whole genome shotgun (WGS) entry which is preliminary data.</text>
</comment>
<evidence type="ECO:0000256" key="5">
    <source>
        <dbReference type="ARBA" id="ARBA00023004"/>
    </source>
</evidence>
<dbReference type="GO" id="GO:0046872">
    <property type="term" value="F:metal ion binding"/>
    <property type="evidence" value="ECO:0007669"/>
    <property type="project" value="UniProtKB-KW"/>
</dbReference>
<dbReference type="Proteomes" id="UP000664545">
    <property type="component" value="Unassembled WGS sequence"/>
</dbReference>
<name>A0A939D8E0_CLOAM</name>
<evidence type="ECO:0000313" key="9">
    <source>
        <dbReference type="Proteomes" id="UP000664545"/>
    </source>
</evidence>
<dbReference type="Gene3D" id="3.30.70.20">
    <property type="match status" value="1"/>
</dbReference>
<feature type="domain" description="4Fe-4S ferredoxin-type" evidence="7">
    <location>
        <begin position="351"/>
        <end position="378"/>
    </location>
</feature>
<dbReference type="PANTHER" id="PTHR24960:SF76">
    <property type="entry name" value="4FE-4S FERREDOXIN-TYPE DOMAIN-CONTAINING PROTEIN"/>
    <property type="match status" value="1"/>
</dbReference>
<evidence type="ECO:0000256" key="1">
    <source>
        <dbReference type="ARBA" id="ARBA00003532"/>
    </source>
</evidence>
<dbReference type="InterPro" id="IPR017900">
    <property type="entry name" value="4Fe4S_Fe_S_CS"/>
</dbReference>